<dbReference type="AlphaFoldDB" id="A0AA89CA23"/>
<protein>
    <recommendedName>
        <fullName evidence="6">Paraoxonase</fullName>
        <ecNumber evidence="6">3.1.1.2</ecNumber>
    </recommendedName>
</protein>
<dbReference type="InterPro" id="IPR011042">
    <property type="entry name" value="6-blade_b-propeller_TolB-like"/>
</dbReference>
<reference evidence="7" key="1">
    <citation type="submission" date="2019-08" db="EMBL/GenBank/DDBJ databases">
        <title>The improved chromosome-level genome for the pearl oyster Pinctada fucata martensii using PacBio sequencing and Hi-C.</title>
        <authorList>
            <person name="Zheng Z."/>
        </authorList>
    </citation>
    <scope>NUCLEOTIDE SEQUENCE</scope>
    <source>
        <strain evidence="7">ZZ-2019</strain>
        <tissue evidence="7">Adductor muscle</tissue>
    </source>
</reference>
<comment type="similarity">
    <text evidence="1 6">Belongs to the paraoxonase family.</text>
</comment>
<evidence type="ECO:0000256" key="5">
    <source>
        <dbReference type="PIRSR" id="PIRSR602640-2"/>
    </source>
</evidence>
<keyword evidence="2 6" id="KW-0378">Hydrolase</keyword>
<dbReference type="EMBL" id="VSWD01000002">
    <property type="protein sequence ID" value="KAK3107445.1"/>
    <property type="molecule type" value="Genomic_DNA"/>
</dbReference>
<feature type="binding site" evidence="5">
    <location>
        <position position="11"/>
    </location>
    <ligand>
        <name>Ca(2+)</name>
        <dbReference type="ChEBI" id="CHEBI:29108"/>
        <label>1</label>
        <note>catalytic</note>
    </ligand>
</feature>
<dbReference type="InterPro" id="IPR051288">
    <property type="entry name" value="Serum_paraoxonase/arylesterase"/>
</dbReference>
<keyword evidence="5 6" id="KW-0479">Metal-binding</keyword>
<evidence type="ECO:0000256" key="6">
    <source>
        <dbReference type="RuleBase" id="RU368025"/>
    </source>
</evidence>
<keyword evidence="5 6" id="KW-0106">Calcium</keyword>
<accession>A0AA89CA23</accession>
<comment type="caution">
    <text evidence="7">The sequence shown here is derived from an EMBL/GenBank/DDBJ whole genome shotgun (WGS) entry which is preliminary data.</text>
</comment>
<evidence type="ECO:0000256" key="4">
    <source>
        <dbReference type="ARBA" id="ARBA00023180"/>
    </source>
</evidence>
<keyword evidence="3 6" id="KW-1015">Disulfide bond</keyword>
<comment type="catalytic activity">
    <reaction evidence="6">
        <text>a phenyl acetate + H2O = a phenol + acetate + H(+)</text>
        <dbReference type="Rhea" id="RHEA:17309"/>
        <dbReference type="ChEBI" id="CHEBI:15377"/>
        <dbReference type="ChEBI" id="CHEBI:15378"/>
        <dbReference type="ChEBI" id="CHEBI:30089"/>
        <dbReference type="ChEBI" id="CHEBI:33853"/>
        <dbReference type="ChEBI" id="CHEBI:140310"/>
        <dbReference type="EC" id="3.1.1.2"/>
    </reaction>
</comment>
<dbReference type="PANTHER" id="PTHR11799:SF12">
    <property type="entry name" value="PARAOXONASE-RELATED"/>
    <property type="match status" value="1"/>
</dbReference>
<comment type="cofactor">
    <cofactor evidence="5 6">
        <name>Ca(2+)</name>
        <dbReference type="ChEBI" id="CHEBI:29108"/>
    </cofactor>
    <text evidence="5 6">Binds 2 calcium ions per subunit.</text>
</comment>
<evidence type="ECO:0000256" key="1">
    <source>
        <dbReference type="ARBA" id="ARBA00008595"/>
    </source>
</evidence>
<organism evidence="7 8">
    <name type="scientific">Pinctada imbricata</name>
    <name type="common">Atlantic pearl-oyster</name>
    <name type="synonym">Pinctada martensii</name>
    <dbReference type="NCBI Taxonomy" id="66713"/>
    <lineage>
        <taxon>Eukaryota</taxon>
        <taxon>Metazoa</taxon>
        <taxon>Spiralia</taxon>
        <taxon>Lophotrochozoa</taxon>
        <taxon>Mollusca</taxon>
        <taxon>Bivalvia</taxon>
        <taxon>Autobranchia</taxon>
        <taxon>Pteriomorphia</taxon>
        <taxon>Pterioida</taxon>
        <taxon>Pterioidea</taxon>
        <taxon>Pteriidae</taxon>
        <taxon>Pinctada</taxon>
    </lineage>
</organism>
<dbReference type="PANTHER" id="PTHR11799">
    <property type="entry name" value="PARAOXONASE"/>
    <property type="match status" value="1"/>
</dbReference>
<evidence type="ECO:0000313" key="7">
    <source>
        <dbReference type="EMBL" id="KAK3107445.1"/>
    </source>
</evidence>
<keyword evidence="8" id="KW-1185">Reference proteome</keyword>
<dbReference type="Gene3D" id="2.120.10.30">
    <property type="entry name" value="TolB, C-terminal domain"/>
    <property type="match status" value="1"/>
</dbReference>
<keyword evidence="4 6" id="KW-0325">Glycoprotein</keyword>
<dbReference type="GO" id="GO:0046872">
    <property type="term" value="F:metal ion binding"/>
    <property type="evidence" value="ECO:0007669"/>
    <property type="project" value="UniProtKB-KW"/>
</dbReference>
<sequence>MDLPLDSGVDNIEVDPKTGDLWIGSHPKINQIIAYDKSMGKTLSPSQVLRVKFKDGKLSDAVEVFLDKGKRIAASTVASVYKKRLLIGSLGGPPMLCDMVYIEP</sequence>
<dbReference type="Proteomes" id="UP001186944">
    <property type="component" value="Unassembled WGS sequence"/>
</dbReference>
<dbReference type="EC" id="3.1.1.2" evidence="6"/>
<gene>
    <name evidence="7" type="ORF">FSP39_014760</name>
</gene>
<evidence type="ECO:0000313" key="8">
    <source>
        <dbReference type="Proteomes" id="UP001186944"/>
    </source>
</evidence>
<dbReference type="GO" id="GO:0004064">
    <property type="term" value="F:arylesterase activity"/>
    <property type="evidence" value="ECO:0007669"/>
    <property type="project" value="UniProtKB-UniRule"/>
</dbReference>
<feature type="binding site" evidence="5">
    <location>
        <position position="10"/>
    </location>
    <ligand>
        <name>Ca(2+)</name>
        <dbReference type="ChEBI" id="CHEBI:29108"/>
        <label>1</label>
        <note>catalytic</note>
    </ligand>
</feature>
<evidence type="ECO:0000256" key="3">
    <source>
        <dbReference type="ARBA" id="ARBA00023157"/>
    </source>
</evidence>
<dbReference type="InterPro" id="IPR002640">
    <property type="entry name" value="Arylesterase"/>
</dbReference>
<name>A0AA89CA23_PINIB</name>
<dbReference type="PRINTS" id="PR01785">
    <property type="entry name" value="PARAOXONASE"/>
</dbReference>
<proteinExistence type="inferred from homology"/>
<evidence type="ECO:0000256" key="2">
    <source>
        <dbReference type="ARBA" id="ARBA00022801"/>
    </source>
</evidence>